<gene>
    <name evidence="3" type="ORF">SHERM_08429</name>
</gene>
<dbReference type="PANTHER" id="PTHR34797:SF1">
    <property type="entry name" value="ATG8-INTERACTING PROTEIN 2"/>
    <property type="match status" value="1"/>
</dbReference>
<keyword evidence="2" id="KW-0472">Membrane</keyword>
<reference evidence="3" key="1">
    <citation type="submission" date="2019-12" db="EMBL/GenBank/DDBJ databases">
        <authorList>
            <person name="Scholes J."/>
        </authorList>
    </citation>
    <scope>NUCLEOTIDE SEQUENCE</scope>
</reference>
<dbReference type="OrthoDB" id="604034at2759"/>
<evidence type="ECO:0000313" key="3">
    <source>
        <dbReference type="EMBL" id="CAA0842567.1"/>
    </source>
</evidence>
<keyword evidence="2" id="KW-0812">Transmembrane</keyword>
<name>A0A9N7P328_STRHE</name>
<protein>
    <submittedName>
        <fullName evidence="3">Uncharacterized protein</fullName>
    </submittedName>
</protein>
<proteinExistence type="predicted"/>
<dbReference type="Proteomes" id="UP001153555">
    <property type="component" value="Unassembled WGS sequence"/>
</dbReference>
<keyword evidence="4" id="KW-1185">Reference proteome</keyword>
<accession>A0A9N7P328</accession>
<feature type="compositionally biased region" description="Basic and acidic residues" evidence="1">
    <location>
        <begin position="81"/>
        <end position="94"/>
    </location>
</feature>
<evidence type="ECO:0000256" key="2">
    <source>
        <dbReference type="SAM" id="Phobius"/>
    </source>
</evidence>
<dbReference type="PANTHER" id="PTHR34797">
    <property type="entry name" value="ATG8-INTERACTING PROTEIN 2"/>
    <property type="match status" value="1"/>
</dbReference>
<dbReference type="InterPro" id="IPR040304">
    <property type="entry name" value="ATG8-IP-1/2"/>
</dbReference>
<feature type="transmembrane region" description="Helical" evidence="2">
    <location>
        <begin position="189"/>
        <end position="208"/>
    </location>
</feature>
<keyword evidence="2" id="KW-1133">Transmembrane helix</keyword>
<sequence>MSENNGESEIGHKGKEWEVVTLTESIYAAAPASKQDILHNFQTDLISGVSPETAHAMIMSGHFGYSSTMHENSLPEPNLEEGSKPESKHEENFNLKDPIADEYGEFRKYDDEKGDIMSLYSAGKFDPYDDDEANADAHEPIESVDPAMNPDMSNFDEDKTSELSNIPCEAWWRKYADTLCDSAKSVNPYWSIAIAAALVGIVIIGNRWQRDNRPQVFQFKSLLAVDNEGTCGWIIGPMATHKGASLSARHISYM</sequence>
<dbReference type="EMBL" id="CACSLK010034598">
    <property type="protein sequence ID" value="CAA0842567.1"/>
    <property type="molecule type" value="Genomic_DNA"/>
</dbReference>
<evidence type="ECO:0000256" key="1">
    <source>
        <dbReference type="SAM" id="MobiDB-lite"/>
    </source>
</evidence>
<feature type="region of interest" description="Disordered" evidence="1">
    <location>
        <begin position="68"/>
        <end position="97"/>
    </location>
</feature>
<dbReference type="AlphaFoldDB" id="A0A9N7P328"/>
<comment type="caution">
    <text evidence="3">The sequence shown here is derived from an EMBL/GenBank/DDBJ whole genome shotgun (WGS) entry which is preliminary data.</text>
</comment>
<organism evidence="3 4">
    <name type="scientific">Striga hermonthica</name>
    <name type="common">Purple witchweed</name>
    <name type="synonym">Buchnera hermonthica</name>
    <dbReference type="NCBI Taxonomy" id="68872"/>
    <lineage>
        <taxon>Eukaryota</taxon>
        <taxon>Viridiplantae</taxon>
        <taxon>Streptophyta</taxon>
        <taxon>Embryophyta</taxon>
        <taxon>Tracheophyta</taxon>
        <taxon>Spermatophyta</taxon>
        <taxon>Magnoliopsida</taxon>
        <taxon>eudicotyledons</taxon>
        <taxon>Gunneridae</taxon>
        <taxon>Pentapetalae</taxon>
        <taxon>asterids</taxon>
        <taxon>lamiids</taxon>
        <taxon>Lamiales</taxon>
        <taxon>Orobanchaceae</taxon>
        <taxon>Buchnereae</taxon>
        <taxon>Striga</taxon>
    </lineage>
</organism>
<evidence type="ECO:0000313" key="4">
    <source>
        <dbReference type="Proteomes" id="UP001153555"/>
    </source>
</evidence>